<gene>
    <name evidence="1" type="ORF">SAMN05421753_11728</name>
</gene>
<dbReference type="EMBL" id="FOQD01000017">
    <property type="protein sequence ID" value="SFJ24597.1"/>
    <property type="molecule type" value="Genomic_DNA"/>
</dbReference>
<dbReference type="AlphaFoldDB" id="A0A1I3PTF4"/>
<name>A0A1I3PTF4_9PLAN</name>
<sequence>MLVAIRDDGHAWYEPFDPTPDELYREPYFGDPDACKGLRVAFADGSYKWLPPTLAKAELLELISTDGDPIESAQIVDSLSKPH</sequence>
<protein>
    <submittedName>
        <fullName evidence="1">Uncharacterized protein</fullName>
    </submittedName>
</protein>
<accession>A0A1I3PTF4</accession>
<evidence type="ECO:0000313" key="2">
    <source>
        <dbReference type="Proteomes" id="UP000199518"/>
    </source>
</evidence>
<organism evidence="1 2">
    <name type="scientific">Planctomicrobium piriforme</name>
    <dbReference type="NCBI Taxonomy" id="1576369"/>
    <lineage>
        <taxon>Bacteria</taxon>
        <taxon>Pseudomonadati</taxon>
        <taxon>Planctomycetota</taxon>
        <taxon>Planctomycetia</taxon>
        <taxon>Planctomycetales</taxon>
        <taxon>Planctomycetaceae</taxon>
        <taxon>Planctomicrobium</taxon>
    </lineage>
</organism>
<dbReference type="Proteomes" id="UP000199518">
    <property type="component" value="Unassembled WGS sequence"/>
</dbReference>
<keyword evidence="2" id="KW-1185">Reference proteome</keyword>
<evidence type="ECO:0000313" key="1">
    <source>
        <dbReference type="EMBL" id="SFJ24597.1"/>
    </source>
</evidence>
<reference evidence="2" key="1">
    <citation type="submission" date="2016-10" db="EMBL/GenBank/DDBJ databases">
        <authorList>
            <person name="Varghese N."/>
            <person name="Submissions S."/>
        </authorList>
    </citation>
    <scope>NUCLEOTIDE SEQUENCE [LARGE SCALE GENOMIC DNA]</scope>
    <source>
        <strain evidence="2">DSM 26348</strain>
    </source>
</reference>
<proteinExistence type="predicted"/>